<dbReference type="GO" id="GO:0006397">
    <property type="term" value="P:mRNA processing"/>
    <property type="evidence" value="ECO:0007669"/>
    <property type="project" value="UniProtKB-KW"/>
</dbReference>
<dbReference type="Pfam" id="PF00271">
    <property type="entry name" value="Helicase_C"/>
    <property type="match status" value="1"/>
</dbReference>
<dbReference type="Gene3D" id="1.20.120.1080">
    <property type="match status" value="1"/>
</dbReference>
<evidence type="ECO:0000256" key="1">
    <source>
        <dbReference type="ARBA" id="ARBA00012552"/>
    </source>
</evidence>
<dbReference type="InterPro" id="IPR027417">
    <property type="entry name" value="P-loop_NTPase"/>
</dbReference>
<accession>A0A504XFI8</accession>
<evidence type="ECO:0000256" key="6">
    <source>
        <dbReference type="ARBA" id="ARBA00022840"/>
    </source>
</evidence>
<sequence>MEAKPSSRNPLTGKEYSSRYFTLLKGRERLPIFAAKSRIQKLVSQYQTLLLVGETGSGKTTQVPQYILELNPEHGIACTQPRRVAATSVSERVAEEMDVELGEEVGYSIRFDDKSSEKTRLKYLTDGMLLREAMTDPLLSCYSVIVLDEAHERTVSTDILIGTLKELLPKRPDLRIVVMSATLEEKRFQEYFSEAPLVHISGRMYGVEVYNSKAPEANYVEAAIRTATQIHLYEGEGDILIFLTGEDEIETTVERLQNGIRMAEHSSANCHHGPVAQRKVFQTVPEGTRKIVVATNVAETSLTIEGVVFVIDCGFSKQKVFNPKLRVESLLPNTYPEILRCNLGSIVLHMKKMGIEDLVNFDFVEPPAPETLMRALELLNYLGALDDDGNLTEEGNLMSEFPVDPEMASMLFHSPKFGSSEDIARICAMLSVQNPFITPSNDQRGRAMRCREQFYHPTGDHISYLNIFNVFYEMKNQSSSWCTENYINPRVMKQAVNIYRQLVGILRRLSLPICSTYTAQQRRVQGDDAPAELEFANEVRRAIVKGYFTKVALSLPTKHQFMTLKDDVKCLLFPSTYLNRRPKFVVFNELVLTSNTYIRTVTAVSEDWLLESSPSYFAQDEFEGITKQVFDEIFRRQGKEKERRSKRARTPSDD</sequence>
<dbReference type="GO" id="GO:0005524">
    <property type="term" value="F:ATP binding"/>
    <property type="evidence" value="ECO:0007669"/>
    <property type="project" value="UniProtKB-KW"/>
</dbReference>
<feature type="domain" description="Helicase ATP-binding" evidence="9">
    <location>
        <begin position="40"/>
        <end position="201"/>
    </location>
</feature>
<reference evidence="12" key="1">
    <citation type="submission" date="2019-02" db="EMBL/GenBank/DDBJ databases">
        <title>FDA dAtabase for Regulatory Grade micrObial Sequences (FDA-ARGOS): Supporting development and validation of Infectious Disease Dx tests.</title>
        <authorList>
            <person name="Duncan R."/>
            <person name="Fisher C."/>
            <person name="Tallon L."/>
            <person name="Sadzewicz L."/>
            <person name="Sengamalay N."/>
            <person name="Ott S."/>
            <person name="Godinez A."/>
            <person name="Nagaraj S."/>
            <person name="Vavikolanu K."/>
            <person name="Vyas G."/>
            <person name="Nadendla S."/>
            <person name="Aluvathingal J."/>
            <person name="Sichtig H."/>
        </authorList>
    </citation>
    <scope>NUCLEOTIDE SEQUENCE [LARGE SCALE GENOMIC DNA]</scope>
    <source>
        <strain evidence="12">FDAARGOS_360</strain>
    </source>
</reference>
<keyword evidence="3" id="KW-0547">Nucleotide-binding</keyword>
<dbReference type="GO" id="GO:0003724">
    <property type="term" value="F:RNA helicase activity"/>
    <property type="evidence" value="ECO:0007669"/>
    <property type="project" value="UniProtKB-EC"/>
</dbReference>
<keyword evidence="6" id="KW-0067">ATP-binding</keyword>
<dbReference type="AlphaFoldDB" id="A0A504XFI8"/>
<dbReference type="InterPro" id="IPR007502">
    <property type="entry name" value="Helicase-assoc_dom"/>
</dbReference>
<dbReference type="Pfam" id="PF00270">
    <property type="entry name" value="DEAD"/>
    <property type="match status" value="1"/>
</dbReference>
<dbReference type="InterPro" id="IPR048333">
    <property type="entry name" value="HA2_WH"/>
</dbReference>
<evidence type="ECO:0000256" key="3">
    <source>
        <dbReference type="ARBA" id="ARBA00022741"/>
    </source>
</evidence>
<dbReference type="FunFam" id="1.20.120.1080:FF:000003">
    <property type="entry name" value="Pre-mRNA-splicing factor ATP-dependent RNA helicase PRP43"/>
    <property type="match status" value="1"/>
</dbReference>
<keyword evidence="7" id="KW-0508">mRNA splicing</keyword>
<dbReference type="InterPro" id="IPR001650">
    <property type="entry name" value="Helicase_C-like"/>
</dbReference>
<evidence type="ECO:0000256" key="4">
    <source>
        <dbReference type="ARBA" id="ARBA00022801"/>
    </source>
</evidence>
<evidence type="ECO:0000313" key="12">
    <source>
        <dbReference type="Proteomes" id="UP000318821"/>
    </source>
</evidence>
<dbReference type="InterPro" id="IPR011709">
    <property type="entry name" value="DEAD-box_helicase_OB_fold"/>
</dbReference>
<dbReference type="InterPro" id="IPR011545">
    <property type="entry name" value="DEAD/DEAH_box_helicase_dom"/>
</dbReference>
<dbReference type="GO" id="GO:0003723">
    <property type="term" value="F:RNA binding"/>
    <property type="evidence" value="ECO:0007669"/>
    <property type="project" value="TreeGrafter"/>
</dbReference>
<evidence type="ECO:0000256" key="7">
    <source>
        <dbReference type="ARBA" id="ARBA00023187"/>
    </source>
</evidence>
<dbReference type="Proteomes" id="UP000318821">
    <property type="component" value="Unassembled WGS sequence"/>
</dbReference>
<evidence type="ECO:0000259" key="9">
    <source>
        <dbReference type="PROSITE" id="PS51192"/>
    </source>
</evidence>
<dbReference type="EMBL" id="RHLD01000029">
    <property type="protein sequence ID" value="TPP46425.1"/>
    <property type="molecule type" value="Genomic_DNA"/>
</dbReference>
<dbReference type="CDD" id="cd18791">
    <property type="entry name" value="SF2_C_RHA"/>
    <property type="match status" value="1"/>
</dbReference>
<feature type="domain" description="Helicase C-terminal" evidence="10">
    <location>
        <begin position="226"/>
        <end position="379"/>
    </location>
</feature>
<dbReference type="FunFam" id="3.40.50.300:FF:001682">
    <property type="entry name" value="Putative pre-mRNA splicing factor ATP-dependent RNA helicase"/>
    <property type="match status" value="1"/>
</dbReference>
<keyword evidence="2" id="KW-0507">mRNA processing</keyword>
<protein>
    <recommendedName>
        <fullName evidence="1">RNA helicase</fullName>
        <ecNumber evidence="1">3.6.4.13</ecNumber>
    </recommendedName>
</protein>
<dbReference type="InterPro" id="IPR002464">
    <property type="entry name" value="DNA/RNA_helicase_DEAH_CS"/>
</dbReference>
<organism evidence="11 12">
    <name type="scientific">Leishmania donovani</name>
    <dbReference type="NCBI Taxonomy" id="5661"/>
    <lineage>
        <taxon>Eukaryota</taxon>
        <taxon>Discoba</taxon>
        <taxon>Euglenozoa</taxon>
        <taxon>Kinetoplastea</taxon>
        <taxon>Metakinetoplastina</taxon>
        <taxon>Trypanosomatida</taxon>
        <taxon>Trypanosomatidae</taxon>
        <taxon>Leishmaniinae</taxon>
        <taxon>Leishmania</taxon>
    </lineage>
</organism>
<dbReference type="EC" id="3.6.4.13" evidence="1"/>
<proteinExistence type="predicted"/>
<dbReference type="InterPro" id="IPR014001">
    <property type="entry name" value="Helicase_ATP-bd"/>
</dbReference>
<dbReference type="VEuPathDB" id="TriTrypDB:LDHU3_35.1610"/>
<dbReference type="GO" id="GO:0016787">
    <property type="term" value="F:hydrolase activity"/>
    <property type="evidence" value="ECO:0007669"/>
    <property type="project" value="UniProtKB-KW"/>
</dbReference>
<evidence type="ECO:0000259" key="10">
    <source>
        <dbReference type="PROSITE" id="PS51194"/>
    </source>
</evidence>
<dbReference type="Gene3D" id="3.40.50.300">
    <property type="entry name" value="P-loop containing nucleotide triphosphate hydrolases"/>
    <property type="match status" value="2"/>
</dbReference>
<dbReference type="Pfam" id="PF21010">
    <property type="entry name" value="HA2_C"/>
    <property type="match status" value="1"/>
</dbReference>
<dbReference type="PANTHER" id="PTHR18934">
    <property type="entry name" value="ATP-DEPENDENT RNA HELICASE"/>
    <property type="match status" value="1"/>
</dbReference>
<evidence type="ECO:0000256" key="2">
    <source>
        <dbReference type="ARBA" id="ARBA00022664"/>
    </source>
</evidence>
<gene>
    <name evidence="11" type="ORF">CGC20_0415</name>
</gene>
<dbReference type="PROSITE" id="PS51192">
    <property type="entry name" value="HELICASE_ATP_BIND_1"/>
    <property type="match status" value="1"/>
</dbReference>
<keyword evidence="5" id="KW-0347">Helicase</keyword>
<dbReference type="VEuPathDB" id="TriTrypDB:LdCL_350016900"/>
<dbReference type="PROSITE" id="PS51194">
    <property type="entry name" value="HELICASE_CTER"/>
    <property type="match status" value="1"/>
</dbReference>
<dbReference type="VEuPathDB" id="TriTrypDB:LdBPK_351210.1"/>
<dbReference type="SUPFAM" id="SSF52540">
    <property type="entry name" value="P-loop containing nucleoside triphosphate hydrolases"/>
    <property type="match status" value="1"/>
</dbReference>
<dbReference type="PROSITE" id="PS00690">
    <property type="entry name" value="DEAH_ATP_HELICASE"/>
    <property type="match status" value="1"/>
</dbReference>
<name>A0A504XFI8_LEIDO</name>
<comment type="caution">
    <text evidence="11">The sequence shown here is derived from an EMBL/GenBank/DDBJ whole genome shotgun (WGS) entry which is preliminary data.</text>
</comment>
<evidence type="ECO:0000256" key="5">
    <source>
        <dbReference type="ARBA" id="ARBA00022806"/>
    </source>
</evidence>
<keyword evidence="4" id="KW-0378">Hydrolase</keyword>
<comment type="catalytic activity">
    <reaction evidence="8">
        <text>ATP + H2O = ADP + phosphate + H(+)</text>
        <dbReference type="Rhea" id="RHEA:13065"/>
        <dbReference type="ChEBI" id="CHEBI:15377"/>
        <dbReference type="ChEBI" id="CHEBI:15378"/>
        <dbReference type="ChEBI" id="CHEBI:30616"/>
        <dbReference type="ChEBI" id="CHEBI:43474"/>
        <dbReference type="ChEBI" id="CHEBI:456216"/>
        <dbReference type="EC" id="3.6.4.13"/>
    </reaction>
</comment>
<dbReference type="Pfam" id="PF04408">
    <property type="entry name" value="WHD_HA2"/>
    <property type="match status" value="1"/>
</dbReference>
<evidence type="ECO:0000313" key="11">
    <source>
        <dbReference type="EMBL" id="TPP46425.1"/>
    </source>
</evidence>
<evidence type="ECO:0000256" key="8">
    <source>
        <dbReference type="ARBA" id="ARBA00047984"/>
    </source>
</evidence>
<dbReference type="SMART" id="SM00847">
    <property type="entry name" value="HA2"/>
    <property type="match status" value="1"/>
</dbReference>
<dbReference type="Pfam" id="PF07717">
    <property type="entry name" value="OB_NTP_bind"/>
    <property type="match status" value="1"/>
</dbReference>
<dbReference type="PANTHER" id="PTHR18934:SF261">
    <property type="entry name" value="SPLICING FACTOR ATP-DEPENDENT RNA HELICASE, PUTATIVE-RELATED"/>
    <property type="match status" value="1"/>
</dbReference>
<dbReference type="SMART" id="SM00487">
    <property type="entry name" value="DEXDc"/>
    <property type="match status" value="1"/>
</dbReference>
<dbReference type="GO" id="GO:0008380">
    <property type="term" value="P:RNA splicing"/>
    <property type="evidence" value="ECO:0007669"/>
    <property type="project" value="UniProtKB-KW"/>
</dbReference>